<dbReference type="EMBL" id="MPUH01000180">
    <property type="protein sequence ID" value="OMJ87300.1"/>
    <property type="molecule type" value="Genomic_DNA"/>
</dbReference>
<dbReference type="AlphaFoldDB" id="A0A1R2CEC3"/>
<dbReference type="Proteomes" id="UP000187209">
    <property type="component" value="Unassembled WGS sequence"/>
</dbReference>
<keyword evidence="2" id="KW-1185">Reference proteome</keyword>
<comment type="caution">
    <text evidence="1">The sequence shown here is derived from an EMBL/GenBank/DDBJ whole genome shotgun (WGS) entry which is preliminary data.</text>
</comment>
<organism evidence="1 2">
    <name type="scientific">Stentor coeruleus</name>
    <dbReference type="NCBI Taxonomy" id="5963"/>
    <lineage>
        <taxon>Eukaryota</taxon>
        <taxon>Sar</taxon>
        <taxon>Alveolata</taxon>
        <taxon>Ciliophora</taxon>
        <taxon>Postciliodesmatophora</taxon>
        <taxon>Heterotrichea</taxon>
        <taxon>Heterotrichida</taxon>
        <taxon>Stentoridae</taxon>
        <taxon>Stentor</taxon>
    </lineage>
</organism>
<name>A0A1R2CEC3_9CILI</name>
<gene>
    <name evidence="1" type="ORF">SteCoe_10984</name>
</gene>
<accession>A0A1R2CEC3</accession>
<protein>
    <submittedName>
        <fullName evidence="1">Uncharacterized protein</fullName>
    </submittedName>
</protein>
<sequence>MSFTRRKTMRYVMERTEYTLEDSRYSASSTINLKDKVLEMNRTLYKDTMNLDKIEQLEKQTIRGECADKPQSKTIQKPQKKLDLLTLILKSEHKTSLEGTQILKLPKLPFGKHSSYNDEPAFKDRHFLEGNTSQITPEKAKELEDITRKFRLNEKKYKASKRNRLHSARPMFTDYAFYDVYDMCAGKLICAREEKLIECYEKDKASYKEIAKRDLASAGKEKNEGIFEKVYVKKKILDTKKEQELISRLLPNKEIKDSALSQFYSTKYSSLFEGSDTTPGIEMRRSSL</sequence>
<reference evidence="1 2" key="1">
    <citation type="submission" date="2016-11" db="EMBL/GenBank/DDBJ databases">
        <title>The macronuclear genome of Stentor coeruleus: a giant cell with tiny introns.</title>
        <authorList>
            <person name="Slabodnick M."/>
            <person name="Ruby J.G."/>
            <person name="Reiff S.B."/>
            <person name="Swart E.C."/>
            <person name="Gosai S."/>
            <person name="Prabakaran S."/>
            <person name="Witkowska E."/>
            <person name="Larue G.E."/>
            <person name="Fisher S."/>
            <person name="Freeman R.M."/>
            <person name="Gunawardena J."/>
            <person name="Chu W."/>
            <person name="Stover N.A."/>
            <person name="Gregory B.D."/>
            <person name="Nowacki M."/>
            <person name="Derisi J."/>
            <person name="Roy S.W."/>
            <person name="Marshall W.F."/>
            <person name="Sood P."/>
        </authorList>
    </citation>
    <scope>NUCLEOTIDE SEQUENCE [LARGE SCALE GENOMIC DNA]</scope>
    <source>
        <strain evidence="1">WM001</strain>
    </source>
</reference>
<proteinExistence type="predicted"/>
<dbReference type="OrthoDB" id="322175at2759"/>
<evidence type="ECO:0000313" key="2">
    <source>
        <dbReference type="Proteomes" id="UP000187209"/>
    </source>
</evidence>
<evidence type="ECO:0000313" key="1">
    <source>
        <dbReference type="EMBL" id="OMJ87300.1"/>
    </source>
</evidence>